<organism evidence="5 6">
    <name type="scientific">Caldimonas caldifontis</name>
    <dbReference type="NCBI Taxonomy" id="1452508"/>
    <lineage>
        <taxon>Bacteria</taxon>
        <taxon>Pseudomonadati</taxon>
        <taxon>Pseudomonadota</taxon>
        <taxon>Betaproteobacteria</taxon>
        <taxon>Burkholderiales</taxon>
        <taxon>Sphaerotilaceae</taxon>
        <taxon>Caldimonas</taxon>
    </lineage>
</organism>
<dbReference type="InterPro" id="IPR029016">
    <property type="entry name" value="GAF-like_dom_sf"/>
</dbReference>
<dbReference type="SMART" id="SM00091">
    <property type="entry name" value="PAS"/>
    <property type="match status" value="1"/>
</dbReference>
<dbReference type="Proteomes" id="UP000238605">
    <property type="component" value="Unassembled WGS sequence"/>
</dbReference>
<evidence type="ECO:0000259" key="4">
    <source>
        <dbReference type="PROSITE" id="PS50112"/>
    </source>
</evidence>
<accession>A0A2S5SVN0</accession>
<comment type="catalytic activity">
    <reaction evidence="1">
        <text>ATP + protein L-histidine = ADP + protein N-phospho-L-histidine.</text>
        <dbReference type="EC" id="2.7.13.3"/>
    </reaction>
</comment>
<proteinExistence type="predicted"/>
<dbReference type="Pfam" id="PF22588">
    <property type="entry name" value="dCache_1_like"/>
    <property type="match status" value="1"/>
</dbReference>
<dbReference type="InterPro" id="IPR003018">
    <property type="entry name" value="GAF"/>
</dbReference>
<dbReference type="Gene3D" id="3.30.450.40">
    <property type="match status" value="1"/>
</dbReference>
<dbReference type="EMBL" id="PSNX01000005">
    <property type="protein sequence ID" value="PPE66792.1"/>
    <property type="molecule type" value="Genomic_DNA"/>
</dbReference>
<evidence type="ECO:0000313" key="5">
    <source>
        <dbReference type="EMBL" id="PPE66792.1"/>
    </source>
</evidence>
<dbReference type="Gene3D" id="3.30.450.20">
    <property type="entry name" value="PAS domain"/>
    <property type="match status" value="3"/>
</dbReference>
<dbReference type="EC" id="2.7.13.3" evidence="2"/>
<dbReference type="SUPFAM" id="SSF55785">
    <property type="entry name" value="PYP-like sensor domain (PAS domain)"/>
    <property type="match status" value="1"/>
</dbReference>
<name>A0A2S5SVN0_9BURK</name>
<feature type="domain" description="PAS" evidence="4">
    <location>
        <begin position="462"/>
        <end position="532"/>
    </location>
</feature>
<dbReference type="InterPro" id="IPR054327">
    <property type="entry name" value="His-kinase-like_sensor"/>
</dbReference>
<reference evidence="5 6" key="1">
    <citation type="submission" date="2018-02" db="EMBL/GenBank/DDBJ databases">
        <title>Reclassifiation of [Polyangium] brachysporum DSM 7029 as Guopingzhaonella breviflexa gen. nov., sp. nov., a member of the family Comamonadaceae.</title>
        <authorList>
            <person name="Tang B."/>
        </authorList>
    </citation>
    <scope>NUCLEOTIDE SEQUENCE [LARGE SCALE GENOMIC DNA]</scope>
    <source>
        <strain evidence="5 6">BCRC 80649</strain>
    </source>
</reference>
<dbReference type="InterPro" id="IPR013656">
    <property type="entry name" value="PAS_4"/>
</dbReference>
<protein>
    <recommendedName>
        <fullName evidence="2">histidine kinase</fullName>
        <ecNumber evidence="2">2.7.13.3</ecNumber>
    </recommendedName>
</protein>
<dbReference type="RefSeq" id="WP_104302090.1">
    <property type="nucleotide sequence ID" value="NZ_PSNX01000005.1"/>
</dbReference>
<dbReference type="SUPFAM" id="SSF47384">
    <property type="entry name" value="Homodimeric domain of signal transducing histidine kinase"/>
    <property type="match status" value="1"/>
</dbReference>
<dbReference type="AlphaFoldDB" id="A0A2S5SVN0"/>
<dbReference type="OrthoDB" id="9813903at2"/>
<dbReference type="InterPro" id="IPR035965">
    <property type="entry name" value="PAS-like_dom_sf"/>
</dbReference>
<dbReference type="NCBIfam" id="TIGR00229">
    <property type="entry name" value="sensory_box"/>
    <property type="match status" value="1"/>
</dbReference>
<comment type="caution">
    <text evidence="5">The sequence shown here is derived from an EMBL/GenBank/DDBJ whole genome shotgun (WGS) entry which is preliminary data.</text>
</comment>
<evidence type="ECO:0000313" key="6">
    <source>
        <dbReference type="Proteomes" id="UP000238605"/>
    </source>
</evidence>
<dbReference type="SUPFAM" id="SSF55781">
    <property type="entry name" value="GAF domain-like"/>
    <property type="match status" value="1"/>
</dbReference>
<evidence type="ECO:0000256" key="1">
    <source>
        <dbReference type="ARBA" id="ARBA00000085"/>
    </source>
</evidence>
<evidence type="ECO:0000256" key="2">
    <source>
        <dbReference type="ARBA" id="ARBA00012438"/>
    </source>
</evidence>
<dbReference type="Gene3D" id="1.10.287.130">
    <property type="match status" value="1"/>
</dbReference>
<feature type="compositionally biased region" description="Polar residues" evidence="3">
    <location>
        <begin position="379"/>
        <end position="389"/>
    </location>
</feature>
<feature type="region of interest" description="Disordered" evidence="3">
    <location>
        <begin position="363"/>
        <end position="391"/>
    </location>
</feature>
<evidence type="ECO:0000256" key="3">
    <source>
        <dbReference type="SAM" id="MobiDB-lite"/>
    </source>
</evidence>
<dbReference type="SMART" id="SM00065">
    <property type="entry name" value="GAF"/>
    <property type="match status" value="1"/>
</dbReference>
<dbReference type="CDD" id="cd12915">
    <property type="entry name" value="PDC2_DGC_like"/>
    <property type="match status" value="1"/>
</dbReference>
<dbReference type="InterPro" id="IPR036097">
    <property type="entry name" value="HisK_dim/P_sf"/>
</dbReference>
<dbReference type="GO" id="GO:0000155">
    <property type="term" value="F:phosphorelay sensor kinase activity"/>
    <property type="evidence" value="ECO:0007669"/>
    <property type="project" value="InterPro"/>
</dbReference>
<dbReference type="Pfam" id="PF08448">
    <property type="entry name" value="PAS_4"/>
    <property type="match status" value="1"/>
</dbReference>
<dbReference type="CDD" id="cd12914">
    <property type="entry name" value="PDC1_DGC_like"/>
    <property type="match status" value="1"/>
</dbReference>
<dbReference type="InterPro" id="IPR003661">
    <property type="entry name" value="HisK_dim/P_dom"/>
</dbReference>
<dbReference type="InterPro" id="IPR000014">
    <property type="entry name" value="PAS"/>
</dbReference>
<gene>
    <name evidence="5" type="ORF">C1704_07360</name>
</gene>
<sequence>MALRQSEVTLRRVLILANLLVLALLSAVIALQARTDRARVVERAYLDAENLADALAEHTRQTLAALDLGLTSAVETMGLLQATSGARLHEVLADRQSSSAGTYAYFVLDAQGRLVASSRTPQPERADLSDTAEFRVHRERKDVGLYLGAPRLGRIGYAQGRWIVNASRRMETPDGQFAGVVAAVVSLDHLRRFYDKLRLGEQGVAGLFSAEGVLIARSPWVERFLGRDFSDQPVYREHLSRQAQGRLSGAYVTDGVERLSAFRRVGDSTALVYVGLGRDEVLQPWRERLAFQVAIGALVVSLFFGASILAHGHFTRRDAWARQHSARLQQIAEACAHLVRVTTVEQLLQQVADAARTVIGARRAQASVQDDDDPALRVTASSPAGQSPSPDILASGHGLNVPLICRSGRILGQLHLADKDSGPFSDDDRHELLQLASVAGAALENLLSARAREAALAQARATQARIETILSSISDAVYALDADWRFVYLNDEAERLLQRRRTELLGRDVWEAFPEARETVLYAEYQRARTHKVVVSFEFFYPPLDTWFSVRAFPHDEGLTVYFQDITQRVETEARLRQAQKMDALGQLTGGVAHDFNNLLTAILGAADALDEQVSDQPGGGAPRSR</sequence>
<keyword evidence="6" id="KW-1185">Reference proteome</keyword>
<dbReference type="PANTHER" id="PTHR43065:SF49">
    <property type="entry name" value="HISTIDINE KINASE"/>
    <property type="match status" value="1"/>
</dbReference>
<dbReference type="CDD" id="cd00130">
    <property type="entry name" value="PAS"/>
    <property type="match status" value="1"/>
</dbReference>
<dbReference type="CDD" id="cd00082">
    <property type="entry name" value="HisKA"/>
    <property type="match status" value="1"/>
</dbReference>
<dbReference type="PANTHER" id="PTHR43065">
    <property type="entry name" value="SENSOR HISTIDINE KINASE"/>
    <property type="match status" value="1"/>
</dbReference>
<dbReference type="PROSITE" id="PS50112">
    <property type="entry name" value="PAS"/>
    <property type="match status" value="1"/>
</dbReference>